<dbReference type="STRING" id="456900.A0A151I8D3"/>
<feature type="compositionally biased region" description="Low complexity" evidence="2">
    <location>
        <begin position="66"/>
        <end position="83"/>
    </location>
</feature>
<evidence type="ECO:0000259" key="3">
    <source>
        <dbReference type="PROSITE" id="PS50158"/>
    </source>
</evidence>
<keyword evidence="1" id="KW-0862">Zinc</keyword>
<dbReference type="GO" id="GO:0008270">
    <property type="term" value="F:zinc ion binding"/>
    <property type="evidence" value="ECO:0007669"/>
    <property type="project" value="UniProtKB-KW"/>
</dbReference>
<feature type="region of interest" description="Disordered" evidence="2">
    <location>
        <begin position="57"/>
        <end position="84"/>
    </location>
</feature>
<dbReference type="SUPFAM" id="SSF50630">
    <property type="entry name" value="Acid proteases"/>
    <property type="match status" value="1"/>
</dbReference>
<dbReference type="AlphaFoldDB" id="A0A151I8D3"/>
<dbReference type="GO" id="GO:0003676">
    <property type="term" value="F:nucleic acid binding"/>
    <property type="evidence" value="ECO:0007669"/>
    <property type="project" value="InterPro"/>
</dbReference>
<name>A0A151I8D3_9HYME</name>
<evidence type="ECO:0000256" key="1">
    <source>
        <dbReference type="PROSITE-ProRule" id="PRU00047"/>
    </source>
</evidence>
<dbReference type="InterPro" id="IPR036875">
    <property type="entry name" value="Znf_CCHC_sf"/>
</dbReference>
<dbReference type="EMBL" id="KQ978371">
    <property type="protein sequence ID" value="KYM94577.1"/>
    <property type="molecule type" value="Genomic_DNA"/>
</dbReference>
<keyword evidence="1" id="KW-0863">Zinc-finger</keyword>
<sequence>MHRLQVSEKIEIKLLFNGINSASLRASAAVLQANTLDEFIHLMQEVTTSFAANFKKSPTPIRKGNSKVSPSSSTNTTSSPTKKPQAKIDKDIICAYCKKSGHIKKDCYKLKRKEEVDSLLQISPLMSVKVETKNTSTTVGCVDIDSQRRFEIKDSVIEINSINGSNCNLSALVDTGSKVSFIKPSIAKIFLNQQISYNNPCRESFKALNNTKIEIIGSVQIEIGFSYFPNDKAKANLLILEDENWSPTHFLLGLDFLKANELTLICDPSNFDNNNLVLLKQVASVETLDISDKPWSEAKTDFGETVDHKLITVLEDVHNTPVDIVKDEYCVKVNLKD</sequence>
<dbReference type="PANTHER" id="PTHR46888:SF13">
    <property type="entry name" value="RIBONUCLEASE H"/>
    <property type="match status" value="1"/>
</dbReference>
<reference evidence="4 5" key="1">
    <citation type="submission" date="2016-03" db="EMBL/GenBank/DDBJ databases">
        <title>Cyphomyrmex costatus WGS genome.</title>
        <authorList>
            <person name="Nygaard S."/>
            <person name="Hu H."/>
            <person name="Boomsma J."/>
            <person name="Zhang G."/>
        </authorList>
    </citation>
    <scope>NUCLEOTIDE SEQUENCE [LARGE SCALE GENOMIC DNA]</scope>
    <source>
        <strain evidence="4">MS0001</strain>
        <tissue evidence="4">Whole body</tissue>
    </source>
</reference>
<keyword evidence="5" id="KW-1185">Reference proteome</keyword>
<organism evidence="4 5">
    <name type="scientific">Cyphomyrmex costatus</name>
    <dbReference type="NCBI Taxonomy" id="456900"/>
    <lineage>
        <taxon>Eukaryota</taxon>
        <taxon>Metazoa</taxon>
        <taxon>Ecdysozoa</taxon>
        <taxon>Arthropoda</taxon>
        <taxon>Hexapoda</taxon>
        <taxon>Insecta</taxon>
        <taxon>Pterygota</taxon>
        <taxon>Neoptera</taxon>
        <taxon>Endopterygota</taxon>
        <taxon>Hymenoptera</taxon>
        <taxon>Apocrita</taxon>
        <taxon>Aculeata</taxon>
        <taxon>Formicoidea</taxon>
        <taxon>Formicidae</taxon>
        <taxon>Myrmicinae</taxon>
        <taxon>Cyphomyrmex</taxon>
    </lineage>
</organism>
<feature type="domain" description="CCHC-type" evidence="3">
    <location>
        <begin position="94"/>
        <end position="107"/>
    </location>
</feature>
<dbReference type="InterPro" id="IPR021109">
    <property type="entry name" value="Peptidase_aspartic_dom_sf"/>
</dbReference>
<gene>
    <name evidence="4" type="ORF">ALC62_14787</name>
</gene>
<proteinExistence type="predicted"/>
<dbReference type="Gene3D" id="2.40.70.10">
    <property type="entry name" value="Acid Proteases"/>
    <property type="match status" value="1"/>
</dbReference>
<accession>A0A151I8D3</accession>
<dbReference type="PROSITE" id="PS50158">
    <property type="entry name" value="ZF_CCHC"/>
    <property type="match status" value="1"/>
</dbReference>
<evidence type="ECO:0000313" key="4">
    <source>
        <dbReference type="EMBL" id="KYM94577.1"/>
    </source>
</evidence>
<evidence type="ECO:0000313" key="5">
    <source>
        <dbReference type="Proteomes" id="UP000078542"/>
    </source>
</evidence>
<dbReference type="Proteomes" id="UP000078542">
    <property type="component" value="Unassembled WGS sequence"/>
</dbReference>
<keyword evidence="1" id="KW-0479">Metal-binding</keyword>
<dbReference type="Gene3D" id="4.10.60.10">
    <property type="entry name" value="Zinc finger, CCHC-type"/>
    <property type="match status" value="1"/>
</dbReference>
<dbReference type="InterPro" id="IPR001878">
    <property type="entry name" value="Znf_CCHC"/>
</dbReference>
<protein>
    <recommendedName>
        <fullName evidence="3">CCHC-type domain-containing protein</fullName>
    </recommendedName>
</protein>
<evidence type="ECO:0000256" key="2">
    <source>
        <dbReference type="SAM" id="MobiDB-lite"/>
    </source>
</evidence>
<dbReference type="CDD" id="cd00303">
    <property type="entry name" value="retropepsin_like"/>
    <property type="match status" value="1"/>
</dbReference>
<dbReference type="SUPFAM" id="SSF57756">
    <property type="entry name" value="Retrovirus zinc finger-like domains"/>
    <property type="match status" value="1"/>
</dbReference>
<dbReference type="PANTHER" id="PTHR46888">
    <property type="entry name" value="ZINC KNUCKLE DOMAINCONTAINING PROTEIN-RELATED"/>
    <property type="match status" value="1"/>
</dbReference>